<sequence length="121" mass="11474">GYLAIAVEREDGTITDRLGLPDSRLAVVAGKLLSRGVTVVLGLGAGFAVALGLAIATFGSVDPGVFARFVAISTVFALANAAVAVGLSAVAASGEGSVPAAAAGSASRTLACSGVAAASGT</sequence>
<comment type="caution">
    <text evidence="2">The sequence shown here is derived from an EMBL/GenBank/DDBJ whole genome shotgun (WGS) entry which is preliminary data.</text>
</comment>
<dbReference type="RefSeq" id="WP_379818522.1">
    <property type="nucleotide sequence ID" value="NZ_JBHUDH010000109.1"/>
</dbReference>
<evidence type="ECO:0000256" key="1">
    <source>
        <dbReference type="SAM" id="Phobius"/>
    </source>
</evidence>
<feature type="transmembrane region" description="Helical" evidence="1">
    <location>
        <begin position="65"/>
        <end position="87"/>
    </location>
</feature>
<name>A0ABD6B858_9EURY</name>
<reference evidence="2 3" key="1">
    <citation type="journal article" date="2019" name="Int. J. Syst. Evol. Microbiol.">
        <title>The Global Catalogue of Microorganisms (GCM) 10K type strain sequencing project: providing services to taxonomists for standard genome sequencing and annotation.</title>
        <authorList>
            <consortium name="The Broad Institute Genomics Platform"/>
            <consortium name="The Broad Institute Genome Sequencing Center for Infectious Disease"/>
            <person name="Wu L."/>
            <person name="Ma J."/>
        </authorList>
    </citation>
    <scope>NUCLEOTIDE SEQUENCE [LARGE SCALE GENOMIC DNA]</scope>
    <source>
        <strain evidence="2 3">CGMCC 1.12285</strain>
    </source>
</reference>
<protein>
    <submittedName>
        <fullName evidence="2">ABC transporter permease</fullName>
    </submittedName>
</protein>
<feature type="non-terminal residue" evidence="2">
    <location>
        <position position="121"/>
    </location>
</feature>
<proteinExistence type="predicted"/>
<evidence type="ECO:0000313" key="3">
    <source>
        <dbReference type="Proteomes" id="UP001597111"/>
    </source>
</evidence>
<dbReference type="GO" id="GO:0005886">
    <property type="term" value="C:plasma membrane"/>
    <property type="evidence" value="ECO:0007669"/>
    <property type="project" value="UniProtKB-SubCell"/>
</dbReference>
<feature type="non-terminal residue" evidence="2">
    <location>
        <position position="1"/>
    </location>
</feature>
<organism evidence="2 3">
    <name type="scientific">Halolamina salina</name>
    <dbReference type="NCBI Taxonomy" id="1220023"/>
    <lineage>
        <taxon>Archaea</taxon>
        <taxon>Methanobacteriati</taxon>
        <taxon>Methanobacteriota</taxon>
        <taxon>Stenosarchaea group</taxon>
        <taxon>Halobacteria</taxon>
        <taxon>Halobacteriales</taxon>
        <taxon>Haloferacaceae</taxon>
    </lineage>
</organism>
<gene>
    <name evidence="2" type="ORF">ACFR9S_09790</name>
</gene>
<keyword evidence="1" id="KW-0812">Transmembrane</keyword>
<dbReference type="AlphaFoldDB" id="A0ABD6B858"/>
<accession>A0ABD6B858</accession>
<evidence type="ECO:0000313" key="2">
    <source>
        <dbReference type="EMBL" id="MFD1526584.1"/>
    </source>
</evidence>
<keyword evidence="1" id="KW-0472">Membrane</keyword>
<dbReference type="Pfam" id="PF12679">
    <property type="entry name" value="ABC2_membrane_2"/>
    <property type="match status" value="1"/>
</dbReference>
<dbReference type="Proteomes" id="UP001597111">
    <property type="component" value="Unassembled WGS sequence"/>
</dbReference>
<keyword evidence="3" id="KW-1185">Reference proteome</keyword>
<feature type="transmembrane region" description="Helical" evidence="1">
    <location>
        <begin position="39"/>
        <end position="59"/>
    </location>
</feature>
<keyword evidence="1" id="KW-1133">Transmembrane helix</keyword>
<dbReference type="EMBL" id="JBHUDH010000109">
    <property type="protein sequence ID" value="MFD1526584.1"/>
    <property type="molecule type" value="Genomic_DNA"/>
</dbReference>